<name>A0A1I7RQ46_BURXY</name>
<proteinExistence type="predicted"/>
<organism evidence="5 6">
    <name type="scientific">Bursaphelenchus xylophilus</name>
    <name type="common">Pinewood nematode worm</name>
    <name type="synonym">Aphelenchoides xylophilus</name>
    <dbReference type="NCBI Taxonomy" id="6326"/>
    <lineage>
        <taxon>Eukaryota</taxon>
        <taxon>Metazoa</taxon>
        <taxon>Ecdysozoa</taxon>
        <taxon>Nematoda</taxon>
        <taxon>Chromadorea</taxon>
        <taxon>Rhabditida</taxon>
        <taxon>Tylenchina</taxon>
        <taxon>Tylenchomorpha</taxon>
        <taxon>Aphelenchoidea</taxon>
        <taxon>Aphelenchoididae</taxon>
        <taxon>Bursaphelenchus</taxon>
    </lineage>
</organism>
<dbReference type="Pfam" id="PF00668">
    <property type="entry name" value="Condensation"/>
    <property type="match status" value="1"/>
</dbReference>
<dbReference type="PROSITE" id="PS00455">
    <property type="entry name" value="AMP_BINDING"/>
    <property type="match status" value="1"/>
</dbReference>
<sequence>MVSADYLESIVRELLPIPMPCRSLINRSSFLQMGFDSLLLASFEARIHREFGWKYGALDLSMTILDVITIINNGDNNGSIKQNERKCGYNPESSTKVRSPLSSAQKRILIETLKDDRRLFDEEIRIKVEDLNMEKIKESWRVVCHRHPILRCAVSKGYLVEMAKVPQVKWGNPSDEPIFGENKSLVTIWVNENSVILHYHHMILDGKSLKMLLQELLFLYNGGSLEEKVQCPTYGNFCEFEEEFWNETDMKDDVIFWRGYLTDKQNKNGQPSEGISTAGPCGTMEMDLSQLADQLKTKISSNYTLFSFHITATAILLSKLFELSELTIGFPSDLRLSPEFDETIGFFLNQLVIKVRPESSQSFLELLDYAHYSLTQIKAHSMVTYDVIQKETGISHPDFLVVDDKIASLPEGIEVKSTKKTIKQRLVAYLRHDDKKVINLAIHFNRKKMTDFTARLFLENYYNICQEFARNDDITLENIDIQRFLSVEKTRIPDFLSEIEAKTRKLPLEKVLIKDNTTEITVKLYNEMVSKLSYIFCSNIKRASEEPVVVILMDRTVYLPIMVISLWKSGFIPLILSKNWPDQQIKEAIEVSRPLKVLTDDYKTTQNALYMKDVLSSYESDRNIHPENTFCTSFGYFSFTSGSTGTPKLIKSPREALDNVLYNYLEVFDYNEESVVYQVVNPSFDIFYADLLVALGSGATLIMAKEPIPSWREIGGSFGCSN</sequence>
<keyword evidence="1" id="KW-0596">Phosphopantetheine</keyword>
<evidence type="ECO:0000259" key="3">
    <source>
        <dbReference type="Pfam" id="PF00501"/>
    </source>
</evidence>
<dbReference type="Gene3D" id="3.30.559.30">
    <property type="entry name" value="Nonribosomal peptide synthetase, condensation domain"/>
    <property type="match status" value="1"/>
</dbReference>
<feature type="domain" description="Condensation" evidence="4">
    <location>
        <begin position="185"/>
        <end position="395"/>
    </location>
</feature>
<dbReference type="WBParaSite" id="BXY_0283700.1">
    <property type="protein sequence ID" value="BXY_0283700.1"/>
    <property type="gene ID" value="BXY_0283700"/>
</dbReference>
<dbReference type="GO" id="GO:0043041">
    <property type="term" value="P:amino acid activation for nonribosomal peptide biosynthetic process"/>
    <property type="evidence" value="ECO:0007669"/>
    <property type="project" value="TreeGrafter"/>
</dbReference>
<dbReference type="AlphaFoldDB" id="A0A1I7RQ46"/>
<dbReference type="InterPro" id="IPR001242">
    <property type="entry name" value="Condensation_dom"/>
</dbReference>
<dbReference type="GO" id="GO:0044550">
    <property type="term" value="P:secondary metabolite biosynthetic process"/>
    <property type="evidence" value="ECO:0007669"/>
    <property type="project" value="TreeGrafter"/>
</dbReference>
<dbReference type="InterPro" id="IPR023213">
    <property type="entry name" value="CAT-like_dom_sf"/>
</dbReference>
<reference evidence="6" key="1">
    <citation type="submission" date="2016-11" db="UniProtKB">
        <authorList>
            <consortium name="WormBaseParasite"/>
        </authorList>
    </citation>
    <scope>IDENTIFICATION</scope>
</reference>
<dbReference type="Gene3D" id="3.40.50.12780">
    <property type="entry name" value="N-terminal domain of ligase-like"/>
    <property type="match status" value="1"/>
</dbReference>
<evidence type="ECO:0000313" key="5">
    <source>
        <dbReference type="Proteomes" id="UP000095284"/>
    </source>
</evidence>
<dbReference type="eggNOG" id="KOG1178">
    <property type="taxonomic scope" value="Eukaryota"/>
</dbReference>
<dbReference type="Pfam" id="PF00501">
    <property type="entry name" value="AMP-binding"/>
    <property type="match status" value="1"/>
</dbReference>
<dbReference type="InterPro" id="IPR000873">
    <property type="entry name" value="AMP-dep_synth/lig_dom"/>
</dbReference>
<dbReference type="Gene3D" id="3.30.559.10">
    <property type="entry name" value="Chloramphenicol acetyltransferase-like domain"/>
    <property type="match status" value="1"/>
</dbReference>
<dbReference type="PANTHER" id="PTHR45527">
    <property type="entry name" value="NONRIBOSOMAL PEPTIDE SYNTHETASE"/>
    <property type="match status" value="1"/>
</dbReference>
<protein>
    <submittedName>
        <fullName evidence="6">Carrier domain-containing protein</fullName>
    </submittedName>
</protein>
<dbReference type="GO" id="GO:0005737">
    <property type="term" value="C:cytoplasm"/>
    <property type="evidence" value="ECO:0007669"/>
    <property type="project" value="TreeGrafter"/>
</dbReference>
<dbReference type="GO" id="GO:0003824">
    <property type="term" value="F:catalytic activity"/>
    <property type="evidence" value="ECO:0007669"/>
    <property type="project" value="InterPro"/>
</dbReference>
<dbReference type="SUPFAM" id="SSF52777">
    <property type="entry name" value="CoA-dependent acyltransferases"/>
    <property type="match status" value="2"/>
</dbReference>
<feature type="domain" description="AMP-dependent synthetase/ligase" evidence="3">
    <location>
        <begin position="502"/>
        <end position="707"/>
    </location>
</feature>
<evidence type="ECO:0000256" key="1">
    <source>
        <dbReference type="ARBA" id="ARBA00022450"/>
    </source>
</evidence>
<dbReference type="SUPFAM" id="SSF56801">
    <property type="entry name" value="Acetyl-CoA synthetase-like"/>
    <property type="match status" value="1"/>
</dbReference>
<dbReference type="PANTHER" id="PTHR45527:SF1">
    <property type="entry name" value="FATTY ACID SYNTHASE"/>
    <property type="match status" value="1"/>
</dbReference>
<evidence type="ECO:0000313" key="6">
    <source>
        <dbReference type="WBParaSite" id="BXY_0283700.1"/>
    </source>
</evidence>
<evidence type="ECO:0000259" key="4">
    <source>
        <dbReference type="Pfam" id="PF00668"/>
    </source>
</evidence>
<dbReference type="GO" id="GO:0031177">
    <property type="term" value="F:phosphopantetheine binding"/>
    <property type="evidence" value="ECO:0007669"/>
    <property type="project" value="TreeGrafter"/>
</dbReference>
<dbReference type="Proteomes" id="UP000095284">
    <property type="component" value="Unplaced"/>
</dbReference>
<keyword evidence="2" id="KW-0597">Phosphoprotein</keyword>
<evidence type="ECO:0000256" key="2">
    <source>
        <dbReference type="ARBA" id="ARBA00022553"/>
    </source>
</evidence>
<dbReference type="InterPro" id="IPR042099">
    <property type="entry name" value="ANL_N_sf"/>
</dbReference>
<dbReference type="InterPro" id="IPR020845">
    <property type="entry name" value="AMP-binding_CS"/>
</dbReference>
<accession>A0A1I7RQ46</accession>